<protein>
    <submittedName>
        <fullName evidence="15">AAA family ATPase</fullName>
    </submittedName>
    <submittedName>
        <fullName evidence="14">ATP-dependent zinc metalloprotease FtsH</fullName>
        <ecNumber evidence="14">3.4.24.-</ecNumber>
    </submittedName>
</protein>
<dbReference type="Gene3D" id="3.40.50.300">
    <property type="entry name" value="P-loop containing nucleotide triphosphate hydrolases"/>
    <property type="match status" value="2"/>
</dbReference>
<reference evidence="14" key="1">
    <citation type="submission" date="2015-09" db="EMBL/GenBank/DDBJ databases">
        <title>Draft Genome Sequences of Two Novel Amoeba-resistant Intranuclear Bacteria, Candidatus Berkiella cookevillensis and Candidatus Berkiella aquae.</title>
        <authorList>
            <person name="Mehari Y.T."/>
            <person name="Arivett B.A."/>
            <person name="Farone A.L."/>
            <person name="Gunderson J.H."/>
            <person name="Farone M.B."/>
        </authorList>
    </citation>
    <scope>NUCLEOTIDE SEQUENCE [LARGE SCALE GENOMIC DNA]</scope>
    <source>
        <strain evidence="14">HT99</strain>
    </source>
</reference>
<dbReference type="GO" id="GO:0004176">
    <property type="term" value="F:ATP-dependent peptidase activity"/>
    <property type="evidence" value="ECO:0007669"/>
    <property type="project" value="InterPro"/>
</dbReference>
<dbReference type="InterPro" id="IPR041569">
    <property type="entry name" value="AAA_lid_3"/>
</dbReference>
<evidence type="ECO:0000256" key="2">
    <source>
        <dbReference type="ARBA" id="ARBA00010044"/>
    </source>
</evidence>
<dbReference type="STRING" id="295108.HT99x_01643"/>
<dbReference type="InterPro" id="IPR000642">
    <property type="entry name" value="Peptidase_M41"/>
</dbReference>
<dbReference type="AlphaFoldDB" id="A0A0Q9YK82"/>
<keyword evidence="8 11" id="KW-0067">ATP-binding</keyword>
<feature type="domain" description="AAA+ ATPase" evidence="13">
    <location>
        <begin position="458"/>
        <end position="597"/>
    </location>
</feature>
<dbReference type="Gene3D" id="1.10.8.60">
    <property type="match status" value="2"/>
</dbReference>
<evidence type="ECO:0000256" key="9">
    <source>
        <dbReference type="ARBA" id="ARBA00023049"/>
    </source>
</evidence>
<keyword evidence="5 11" id="KW-0547">Nucleotide-binding</keyword>
<keyword evidence="3 14" id="KW-0645">Protease</keyword>
<evidence type="ECO:0000313" key="15">
    <source>
        <dbReference type="EMBL" id="MCS5711245.1"/>
    </source>
</evidence>
<comment type="caution">
    <text evidence="14">The sequence shown here is derived from an EMBL/GenBank/DDBJ whole genome shotgun (WGS) entry which is preliminary data.</text>
</comment>
<accession>A0A0Q9YK82</accession>
<evidence type="ECO:0000313" key="14">
    <source>
        <dbReference type="EMBL" id="KRG21087.1"/>
    </source>
</evidence>
<dbReference type="GO" id="GO:0046872">
    <property type="term" value="F:metal ion binding"/>
    <property type="evidence" value="ECO:0007669"/>
    <property type="project" value="UniProtKB-KW"/>
</dbReference>
<dbReference type="EC" id="3.4.24.-" evidence="14"/>
<evidence type="ECO:0000256" key="8">
    <source>
        <dbReference type="ARBA" id="ARBA00022840"/>
    </source>
</evidence>
<dbReference type="RefSeq" id="WP_075066272.1">
    <property type="nucleotide sequence ID" value="NZ_LKAJ02000001.1"/>
</dbReference>
<keyword evidence="12" id="KW-0472">Membrane</keyword>
<feature type="domain" description="AAA+ ATPase" evidence="13">
    <location>
        <begin position="192"/>
        <end position="331"/>
    </location>
</feature>
<keyword evidence="4" id="KW-0479">Metal-binding</keyword>
<dbReference type="GO" id="GO:0004222">
    <property type="term" value="F:metalloendopeptidase activity"/>
    <property type="evidence" value="ECO:0007669"/>
    <property type="project" value="InterPro"/>
</dbReference>
<comment type="similarity">
    <text evidence="2">In the C-terminal section; belongs to the peptidase M41 family.</text>
</comment>
<keyword evidence="9 14" id="KW-0482">Metalloprotease</keyword>
<feature type="transmembrane region" description="Helical" evidence="12">
    <location>
        <begin position="37"/>
        <end position="54"/>
    </location>
</feature>
<dbReference type="FunFam" id="3.40.50.300:FF:001025">
    <property type="entry name" value="ATPase family, AAA domain-containing 2B"/>
    <property type="match status" value="2"/>
</dbReference>
<dbReference type="InterPro" id="IPR003593">
    <property type="entry name" value="AAA+_ATPase"/>
</dbReference>
<dbReference type="PROSITE" id="PS00674">
    <property type="entry name" value="AAA"/>
    <property type="match status" value="1"/>
</dbReference>
<dbReference type="InterPro" id="IPR011990">
    <property type="entry name" value="TPR-like_helical_dom_sf"/>
</dbReference>
<keyword evidence="10" id="KW-0175">Coiled coil</keyword>
<dbReference type="GO" id="GO:0006508">
    <property type="term" value="P:proteolysis"/>
    <property type="evidence" value="ECO:0007669"/>
    <property type="project" value="UniProtKB-KW"/>
</dbReference>
<evidence type="ECO:0000256" key="1">
    <source>
        <dbReference type="ARBA" id="ARBA00001947"/>
    </source>
</evidence>
<evidence type="ECO:0000256" key="4">
    <source>
        <dbReference type="ARBA" id="ARBA00022723"/>
    </source>
</evidence>
<keyword evidence="7" id="KW-0862">Zinc</keyword>
<keyword evidence="6 14" id="KW-0378">Hydrolase</keyword>
<dbReference type="Pfam" id="PF17862">
    <property type="entry name" value="AAA_lid_3"/>
    <property type="match status" value="2"/>
</dbReference>
<dbReference type="EMBL" id="LKAJ02000001">
    <property type="protein sequence ID" value="MCS5711245.1"/>
    <property type="molecule type" value="Genomic_DNA"/>
</dbReference>
<comment type="cofactor">
    <cofactor evidence="1">
        <name>Zn(2+)</name>
        <dbReference type="ChEBI" id="CHEBI:29105"/>
    </cofactor>
</comment>
<dbReference type="Pfam" id="PF01434">
    <property type="entry name" value="Peptidase_M41"/>
    <property type="match status" value="1"/>
</dbReference>
<evidence type="ECO:0000259" key="13">
    <source>
        <dbReference type="SMART" id="SM00382"/>
    </source>
</evidence>
<dbReference type="CDD" id="cd19501">
    <property type="entry name" value="RecA-like_FtsH"/>
    <property type="match status" value="1"/>
</dbReference>
<dbReference type="InterPro" id="IPR003959">
    <property type="entry name" value="ATPase_AAA_core"/>
</dbReference>
<dbReference type="GO" id="GO:0016887">
    <property type="term" value="F:ATP hydrolysis activity"/>
    <property type="evidence" value="ECO:0007669"/>
    <property type="project" value="InterPro"/>
</dbReference>
<dbReference type="SUPFAM" id="SSF52540">
    <property type="entry name" value="P-loop containing nucleoside triphosphate hydrolases"/>
    <property type="match status" value="2"/>
</dbReference>
<evidence type="ECO:0000256" key="11">
    <source>
        <dbReference type="RuleBase" id="RU003651"/>
    </source>
</evidence>
<dbReference type="SMART" id="SM00671">
    <property type="entry name" value="SEL1"/>
    <property type="match status" value="1"/>
</dbReference>
<dbReference type="InterPro" id="IPR006597">
    <property type="entry name" value="Sel1-like"/>
</dbReference>
<dbReference type="EMBL" id="LKAJ01000006">
    <property type="protein sequence ID" value="KRG21087.1"/>
    <property type="molecule type" value="Genomic_DNA"/>
</dbReference>
<name>A0A0Q9YK82_9GAMM</name>
<dbReference type="Pfam" id="PF00004">
    <property type="entry name" value="AAA"/>
    <property type="match status" value="2"/>
</dbReference>
<dbReference type="OrthoDB" id="9809379at2"/>
<evidence type="ECO:0000313" key="16">
    <source>
        <dbReference type="Proteomes" id="UP000051497"/>
    </source>
</evidence>
<dbReference type="PANTHER" id="PTHR23076:SF97">
    <property type="entry name" value="ATP-DEPENDENT ZINC METALLOPROTEASE YME1L1"/>
    <property type="match status" value="1"/>
</dbReference>
<dbReference type="InterPro" id="IPR027417">
    <property type="entry name" value="P-loop_NTPase"/>
</dbReference>
<comment type="similarity">
    <text evidence="11">Belongs to the AAA ATPase family.</text>
</comment>
<gene>
    <name evidence="14" type="primary">ftsH_2</name>
    <name evidence="15" type="ORF">HT99x_007350</name>
    <name evidence="14" type="ORF">HT99x_01643</name>
</gene>
<dbReference type="SMART" id="SM00382">
    <property type="entry name" value="AAA"/>
    <property type="match status" value="2"/>
</dbReference>
<evidence type="ECO:0000256" key="12">
    <source>
        <dbReference type="SAM" id="Phobius"/>
    </source>
</evidence>
<keyword evidence="12" id="KW-1133">Transmembrane helix</keyword>
<dbReference type="GO" id="GO:0005524">
    <property type="term" value="F:ATP binding"/>
    <property type="evidence" value="ECO:0007669"/>
    <property type="project" value="UniProtKB-KW"/>
</dbReference>
<evidence type="ECO:0000256" key="5">
    <source>
        <dbReference type="ARBA" id="ARBA00022741"/>
    </source>
</evidence>
<evidence type="ECO:0000256" key="10">
    <source>
        <dbReference type="ARBA" id="ARBA00023054"/>
    </source>
</evidence>
<dbReference type="PATRIC" id="fig|1590043.3.peg.1678"/>
<dbReference type="PANTHER" id="PTHR23076">
    <property type="entry name" value="METALLOPROTEASE M41 FTSH"/>
    <property type="match status" value="1"/>
</dbReference>
<reference evidence="15" key="2">
    <citation type="journal article" date="2016" name="Genome Announc.">
        <title>Draft Genome Sequences of Two Novel Amoeba-Resistant Intranuclear Bacteria, 'Candidatus Berkiella cookevillensis' and 'Candidatus Berkiella aquae'.</title>
        <authorList>
            <person name="Mehari Y.T."/>
            <person name="Arivett B.A."/>
            <person name="Farone A.L."/>
            <person name="Gunderson J.H."/>
            <person name="Farone M.B."/>
        </authorList>
    </citation>
    <scope>NUCLEOTIDE SEQUENCE</scope>
    <source>
        <strain evidence="15">HT99</strain>
    </source>
</reference>
<dbReference type="Gene3D" id="1.20.58.760">
    <property type="entry name" value="Peptidase M41"/>
    <property type="match status" value="1"/>
</dbReference>
<dbReference type="Gene3D" id="1.25.40.10">
    <property type="entry name" value="Tetratricopeptide repeat domain"/>
    <property type="match status" value="1"/>
</dbReference>
<evidence type="ECO:0000256" key="3">
    <source>
        <dbReference type="ARBA" id="ARBA00022670"/>
    </source>
</evidence>
<dbReference type="InterPro" id="IPR037219">
    <property type="entry name" value="Peptidase_M41-like"/>
</dbReference>
<evidence type="ECO:0000256" key="7">
    <source>
        <dbReference type="ARBA" id="ARBA00022833"/>
    </source>
</evidence>
<keyword evidence="16" id="KW-1185">Reference proteome</keyword>
<dbReference type="InterPro" id="IPR003960">
    <property type="entry name" value="ATPase_AAA_CS"/>
</dbReference>
<sequence length="853" mass="94440">MFFTTVLFALLLAGLLFFCKRHFFKSSDEQKFSTQEIILTLVVSFAFVGAYQLIQFSVAPQGQTTQGSQTVYTKQSYLDPEQQFKIGKAFYLGENLPKDNLQALNWFLLAAQQGHKDSEKFIRMLGYEIEKKPTDESYQETKNNLSVDVIPANKIKTKLSDIAGMSQAKPEIEKYLGFMKNSDKFTKLGAIPPKGILIYGPPGTGKTLLARAIAGEANRTFISVSGSAFEEMFVGKGAARVRELFELARKNKPAIIFIDEIDALAPARNTPEISPSHIQTLNQLLSEMQNLDEEKNADIAVLAATNRIEALDPAILRPGRFDWQIEMKLPLDDDRKAIFEQALKKIVVSNDLNIGNLVIQSAGFTGADIVNLVNEAAIFAAENNKSAVDNESFDLAFKKVSTYEKDANPQFSAKVLASSQLKTNLSEIGGMNEAKREVAEVVDFLKDPKKFTRLGAKPPNGILMYGPPGTGKTLMARAIAGEAKANFIAVSGADFDERYVGVGAARVKELFKLARKYKPCIVFIDEIDALAPQRTGGGDASGRDQTINQFLNEMDNIQNNINEGIIFIGATNRLDIIDSALLRPGRFDRKVFFRLPTIEERASILQSHLQNIVLAPDVEVKTLAKMTIGFSGAELANLVNEAAIDATRNNKKSVDMASFEEANDKLALGVKQDSLSYSEEDKKRTAYHEAGHALVGLLHPNHPRMLHKLTIGLRDYSLGVTHFQPQSEEYSLTKKELEAVIATSFGGYVAEELIYGKDNISVGASSDLKNANRIARDMVSKYGMADKQVLIVNDVFHDEGLFQASAEEIMNRDYKEAKAILEKNMDKLHLLAKTLLEKETLSYDEIVKLLNLK</sequence>
<evidence type="ECO:0000256" key="6">
    <source>
        <dbReference type="ARBA" id="ARBA00022801"/>
    </source>
</evidence>
<keyword evidence="12" id="KW-0812">Transmembrane</keyword>
<reference evidence="15" key="3">
    <citation type="submission" date="2021-06" db="EMBL/GenBank/DDBJ databases">
        <title>Genomic Description and Analysis of Intracellular Bacteria, Candidatus Berkiella cookevillensis and Candidatus Berkiella aquae.</title>
        <authorList>
            <person name="Kidane D.T."/>
            <person name="Mehari Y.T."/>
            <person name="Rice F.C."/>
            <person name="Arivett B.A."/>
            <person name="Farone A.L."/>
            <person name="Berk S.G."/>
            <person name="Farone M.B."/>
        </authorList>
    </citation>
    <scope>NUCLEOTIDE SEQUENCE</scope>
    <source>
        <strain evidence="15">HT99</strain>
    </source>
</reference>
<dbReference type="Proteomes" id="UP000051497">
    <property type="component" value="Unassembled WGS sequence"/>
</dbReference>
<dbReference type="SUPFAM" id="SSF140990">
    <property type="entry name" value="FtsH protease domain-like"/>
    <property type="match status" value="1"/>
</dbReference>
<proteinExistence type="inferred from homology"/>
<dbReference type="FunFam" id="1.10.8.60:FF:000001">
    <property type="entry name" value="ATP-dependent zinc metalloprotease FtsH"/>
    <property type="match status" value="1"/>
</dbReference>
<organism evidence="14">
    <name type="scientific">Candidatus Berkiella aquae</name>
    <dbReference type="NCBI Taxonomy" id="295108"/>
    <lineage>
        <taxon>Bacteria</taxon>
        <taxon>Pseudomonadati</taxon>
        <taxon>Pseudomonadota</taxon>
        <taxon>Gammaproteobacteria</taxon>
        <taxon>Candidatus Berkiellales</taxon>
        <taxon>Candidatus Berkiellaceae</taxon>
        <taxon>Candidatus Berkiella</taxon>
    </lineage>
</organism>